<dbReference type="Pfam" id="PF13350">
    <property type="entry name" value="Y_phosphatase3"/>
    <property type="match status" value="2"/>
</dbReference>
<dbReference type="SUPFAM" id="SSF52799">
    <property type="entry name" value="(Phosphotyrosine protein) phosphatases II"/>
    <property type="match status" value="2"/>
</dbReference>
<gene>
    <name evidence="1" type="ORF">FisN_14Lh237</name>
</gene>
<dbReference type="InterPro" id="IPR029021">
    <property type="entry name" value="Prot-tyrosine_phosphatase-like"/>
</dbReference>
<evidence type="ECO:0000313" key="2">
    <source>
        <dbReference type="Proteomes" id="UP000198406"/>
    </source>
</evidence>
<evidence type="ECO:0008006" key="3">
    <source>
        <dbReference type="Google" id="ProtNLM"/>
    </source>
</evidence>
<dbReference type="InterPro" id="IPR026893">
    <property type="entry name" value="Tyr/Ser_Pase_IphP-type"/>
</dbReference>
<organism evidence="1 2">
    <name type="scientific">Fistulifera solaris</name>
    <name type="common">Oleaginous diatom</name>
    <dbReference type="NCBI Taxonomy" id="1519565"/>
    <lineage>
        <taxon>Eukaryota</taxon>
        <taxon>Sar</taxon>
        <taxon>Stramenopiles</taxon>
        <taxon>Ochrophyta</taxon>
        <taxon>Bacillariophyta</taxon>
        <taxon>Bacillariophyceae</taxon>
        <taxon>Bacillariophycidae</taxon>
        <taxon>Naviculales</taxon>
        <taxon>Naviculaceae</taxon>
        <taxon>Fistulifera</taxon>
    </lineage>
</organism>
<reference evidence="1 2" key="1">
    <citation type="journal article" date="2015" name="Plant Cell">
        <title>Oil accumulation by the oleaginous diatom Fistulifera solaris as revealed by the genome and transcriptome.</title>
        <authorList>
            <person name="Tanaka T."/>
            <person name="Maeda Y."/>
            <person name="Veluchamy A."/>
            <person name="Tanaka M."/>
            <person name="Abida H."/>
            <person name="Marechal E."/>
            <person name="Bowler C."/>
            <person name="Muto M."/>
            <person name="Sunaga Y."/>
            <person name="Tanaka M."/>
            <person name="Yoshino T."/>
            <person name="Taniguchi T."/>
            <person name="Fukuda Y."/>
            <person name="Nemoto M."/>
            <person name="Matsumoto M."/>
            <person name="Wong P.S."/>
            <person name="Aburatani S."/>
            <person name="Fujibuchi W."/>
        </authorList>
    </citation>
    <scope>NUCLEOTIDE SEQUENCE [LARGE SCALE GENOMIC DNA]</scope>
    <source>
        <strain evidence="1 2">JPCC DA0580</strain>
    </source>
</reference>
<dbReference type="PANTHER" id="PTHR31126:SF1">
    <property type="entry name" value="TYROSINE SPECIFIC PROTEIN PHOSPHATASES DOMAIN-CONTAINING PROTEIN"/>
    <property type="match status" value="1"/>
</dbReference>
<keyword evidence="2" id="KW-1185">Reference proteome</keyword>
<sequence>MLDDSDQTSFLKHCKALCEERNLPLQKVKNARDLASVRNSPIQPGRIFRMGRVSDATEEDIQLLFQKVGFKTLVDLRSPTELKDDPTLMREDVFKEFTNVVWQERGRGKEGCLRELKVGEGPVRSRNVFKRLMQDRKTAVNTPREVVDAVLSDDPARLEKALTVDAEVEDDGDCGYETDCAQDDAETMVYDAGQNRKERHFVSLMNEFKYVKGTLSRVRKRDITKSILKSPGAILSRRVRSSAKKPFLDEINGGGLQMLNELLLRYANPGIRHVLELCADRNRHPIAFYCTAGKDRTGIIAAIILALCGVKSEDIVEDYTLSANVYAEMNDHQAMVGALSQRNLDAKTFLGAPPAVMRDILVAIETEYGSVDGYCDWIGFGPDMREKLRDAVLKE</sequence>
<dbReference type="PANTHER" id="PTHR31126">
    <property type="entry name" value="TYROSINE-PROTEIN PHOSPHATASE"/>
    <property type="match status" value="1"/>
</dbReference>
<dbReference type="InParanoid" id="A0A1Z5JAD4"/>
<dbReference type="Proteomes" id="UP000198406">
    <property type="component" value="Unassembled WGS sequence"/>
</dbReference>
<proteinExistence type="predicted"/>
<name>A0A1Z5JAD4_FISSO</name>
<dbReference type="AlphaFoldDB" id="A0A1Z5JAD4"/>
<dbReference type="OrthoDB" id="9988524at2759"/>
<protein>
    <recommendedName>
        <fullName evidence="3">Tyrosine specific protein phosphatases domain-containing protein</fullName>
    </recommendedName>
</protein>
<dbReference type="Gene3D" id="3.90.190.10">
    <property type="entry name" value="Protein tyrosine phosphatase superfamily"/>
    <property type="match status" value="1"/>
</dbReference>
<dbReference type="EMBL" id="BDSP01000022">
    <property type="protein sequence ID" value="GAX10721.1"/>
    <property type="molecule type" value="Genomic_DNA"/>
</dbReference>
<dbReference type="GO" id="GO:0004721">
    <property type="term" value="F:phosphoprotein phosphatase activity"/>
    <property type="evidence" value="ECO:0007669"/>
    <property type="project" value="InterPro"/>
</dbReference>
<accession>A0A1Z5JAD4</accession>
<comment type="caution">
    <text evidence="1">The sequence shown here is derived from an EMBL/GenBank/DDBJ whole genome shotgun (WGS) entry which is preliminary data.</text>
</comment>
<evidence type="ECO:0000313" key="1">
    <source>
        <dbReference type="EMBL" id="GAX10721.1"/>
    </source>
</evidence>